<evidence type="ECO:0000256" key="1">
    <source>
        <dbReference type="ARBA" id="ARBA00022729"/>
    </source>
</evidence>
<proteinExistence type="predicted"/>
<feature type="domain" description="ZP" evidence="3">
    <location>
        <begin position="94"/>
        <end position="343"/>
    </location>
</feature>
<reference evidence="4" key="1">
    <citation type="thesis" date="2020" institute="ProQuest LLC" country="789 East Eisenhower Parkway, Ann Arbor, MI, USA">
        <title>Comparative Genomics and Chromosome Evolution.</title>
        <authorList>
            <person name="Mudd A.B."/>
        </authorList>
    </citation>
    <scope>NUCLEOTIDE SEQUENCE</scope>
    <source>
        <strain evidence="4">1538</strain>
        <tissue evidence="4">Blood</tissue>
    </source>
</reference>
<evidence type="ECO:0000313" key="4">
    <source>
        <dbReference type="EMBL" id="DBA16437.1"/>
    </source>
</evidence>
<dbReference type="PANTHER" id="PTHR14002">
    <property type="entry name" value="ENDOGLIN/TGF-BETA RECEPTOR TYPE III"/>
    <property type="match status" value="1"/>
</dbReference>
<dbReference type="PANTHER" id="PTHR14002:SF51">
    <property type="entry name" value="THYROID HORMONE DOWN-REGULATED PROTEIN (GENE 17)"/>
    <property type="match status" value="1"/>
</dbReference>
<gene>
    <name evidence="4" type="ORF">GDO54_003829</name>
</gene>
<accession>A0AAV2ZRF3</accession>
<dbReference type="AlphaFoldDB" id="A0AAV2ZRF3"/>
<keyword evidence="2" id="KW-1015">Disulfide bond</keyword>
<dbReference type="InterPro" id="IPR042235">
    <property type="entry name" value="ZP-C_dom"/>
</dbReference>
<evidence type="ECO:0000259" key="3">
    <source>
        <dbReference type="PROSITE" id="PS51034"/>
    </source>
</evidence>
<evidence type="ECO:0000256" key="2">
    <source>
        <dbReference type="ARBA" id="ARBA00023157"/>
    </source>
</evidence>
<organism evidence="4 5">
    <name type="scientific">Pyxicephalus adspersus</name>
    <name type="common">African bullfrog</name>
    <dbReference type="NCBI Taxonomy" id="30357"/>
    <lineage>
        <taxon>Eukaryota</taxon>
        <taxon>Metazoa</taxon>
        <taxon>Chordata</taxon>
        <taxon>Craniata</taxon>
        <taxon>Vertebrata</taxon>
        <taxon>Euteleostomi</taxon>
        <taxon>Amphibia</taxon>
        <taxon>Batrachia</taxon>
        <taxon>Anura</taxon>
        <taxon>Neobatrachia</taxon>
        <taxon>Ranoidea</taxon>
        <taxon>Pyxicephalidae</taxon>
        <taxon>Pyxicephalinae</taxon>
        <taxon>Pyxicephalus</taxon>
    </lineage>
</organism>
<sequence>MKVFQIFGSNSIRLSVDAVFCRDNCAPDCSFGITPPDVTPDLAIPVTGSSYTASVSCGNDICADDEYCDSSGTACQCNSAIYTYTGNRPSPTVHCSGGILNIFVPKCWLEKNGYNTSNIRLRSADCLATRKIVNNTAQMTFHRPLAIDDCNNIVDMNYTHIMNLNTLYIFANVFPIQTRKDFSLNVSCAYSLRMSVQLIITLKPVTSITSVYSPETNANFQVIMTAFTDNAFSVPISDDVQLHLGDNIYISVFIPDLNSNFKLKVERIYASPGESDNPQYNLLVAGCPEVNFLTSHSNEDGTESRFSMKVFQITGFNSVKLSAEVAICTDNCVPKCNTSTNNNILDIQNHLVPMIDCSGGKLDVFMSKSWLETNGYNTSTISLQCPNCLANTEIVNDTEQMTFHRPLTNSDFVELNMTHVTYWNTLSVLARTIPLQIQEDFSMNVSCSYPLRLNVQLNTTLHPILGTTMINSPGKNYIVHMAVYKDISFSTLLPGNESIYSDNAVYVSVVIPDLDVDTFKIKVVRIYTSPGESDTPQYDLLFNGCPANNLTADTVNVMMNGISKESRFILNVFQISNLIHIKLSADVVLCTDDCISNCSSQTQPTDHQSNETTISVFLHISKYLLLSFHHVLNSKFL</sequence>
<comment type="caution">
    <text evidence="4">The sequence shown here is derived from an EMBL/GenBank/DDBJ whole genome shotgun (WGS) entry which is preliminary data.</text>
</comment>
<keyword evidence="1" id="KW-0732">Signal</keyword>
<dbReference type="PROSITE" id="PS51034">
    <property type="entry name" value="ZP_2"/>
    <property type="match status" value="2"/>
</dbReference>
<keyword evidence="5" id="KW-1185">Reference proteome</keyword>
<evidence type="ECO:0000313" key="5">
    <source>
        <dbReference type="Proteomes" id="UP001181693"/>
    </source>
</evidence>
<feature type="domain" description="ZP" evidence="3">
    <location>
        <begin position="356"/>
        <end position="605"/>
    </location>
</feature>
<dbReference type="SMART" id="SM00241">
    <property type="entry name" value="ZP"/>
    <property type="match status" value="2"/>
</dbReference>
<dbReference type="InterPro" id="IPR055355">
    <property type="entry name" value="ZP-C"/>
</dbReference>
<dbReference type="Gene3D" id="2.60.40.4100">
    <property type="entry name" value="Zona pellucida, ZP-C domain"/>
    <property type="match status" value="2"/>
</dbReference>
<name>A0AAV2ZRF3_PYXAD</name>
<dbReference type="Gene3D" id="2.60.40.3210">
    <property type="entry name" value="Zona pellucida, ZP-N domain"/>
    <property type="match status" value="2"/>
</dbReference>
<dbReference type="InterPro" id="IPR001507">
    <property type="entry name" value="ZP_dom"/>
</dbReference>
<dbReference type="EMBL" id="DYDO01000011">
    <property type="protein sequence ID" value="DBA16437.1"/>
    <property type="molecule type" value="Genomic_DNA"/>
</dbReference>
<protein>
    <recommendedName>
        <fullName evidence="3">ZP domain-containing protein</fullName>
    </recommendedName>
</protein>
<dbReference type="Proteomes" id="UP001181693">
    <property type="component" value="Unassembled WGS sequence"/>
</dbReference>
<dbReference type="Pfam" id="PF00100">
    <property type="entry name" value="Zona_pellucida"/>
    <property type="match status" value="2"/>
</dbReference>